<dbReference type="SUPFAM" id="SSF54285">
    <property type="entry name" value="MoaD/ThiS"/>
    <property type="match status" value="1"/>
</dbReference>
<dbReference type="EMBL" id="AONQ01000038">
    <property type="protein sequence ID" value="EME69279.1"/>
    <property type="molecule type" value="Genomic_DNA"/>
</dbReference>
<dbReference type="InterPro" id="IPR016155">
    <property type="entry name" value="Mopterin_synth/thiamin_S_b"/>
</dbReference>
<dbReference type="InterPro" id="IPR012675">
    <property type="entry name" value="Beta-grasp_dom_sf"/>
</dbReference>
<protein>
    <submittedName>
        <fullName evidence="1">Molybdenum cofactor biosynthesis protein D</fullName>
    </submittedName>
</protein>
<accession>M3A9U5</accession>
<organism evidence="1 2">
    <name type="scientific">Paramagnetospirillum caucaseum</name>
    <dbReference type="NCBI Taxonomy" id="1244869"/>
    <lineage>
        <taxon>Bacteria</taxon>
        <taxon>Pseudomonadati</taxon>
        <taxon>Pseudomonadota</taxon>
        <taxon>Alphaproteobacteria</taxon>
        <taxon>Rhodospirillales</taxon>
        <taxon>Magnetospirillaceae</taxon>
        <taxon>Paramagnetospirillum</taxon>
    </lineage>
</organism>
<dbReference type="Proteomes" id="UP000011744">
    <property type="component" value="Unassembled WGS sequence"/>
</dbReference>
<dbReference type="RefSeq" id="WP_008618680.1">
    <property type="nucleotide sequence ID" value="NZ_AONQ01000038.1"/>
</dbReference>
<dbReference type="CDD" id="cd00754">
    <property type="entry name" value="Ubl_MoaD"/>
    <property type="match status" value="1"/>
</dbReference>
<evidence type="ECO:0000313" key="2">
    <source>
        <dbReference type="Proteomes" id="UP000011744"/>
    </source>
</evidence>
<reference evidence="1 2" key="1">
    <citation type="journal article" date="2014" name="Genome Announc.">
        <title>Draft Genome Sequence of Magnetospirillum sp. Strain SO-1, a Freshwater Magnetotactic Bacterium Isolated from the Ol'khovka River, Russia.</title>
        <authorList>
            <person name="Grouzdev D.S."/>
            <person name="Dziuba M.V."/>
            <person name="Sukhacheva M.S."/>
            <person name="Mardanov A.V."/>
            <person name="Beletskiy A.V."/>
            <person name="Kuznetsov B.B."/>
            <person name="Skryabin K.G."/>
        </authorList>
    </citation>
    <scope>NUCLEOTIDE SEQUENCE [LARGE SCALE GENOMIC DNA]</scope>
    <source>
        <strain evidence="1 2">SO-1</strain>
    </source>
</reference>
<dbReference type="AlphaFoldDB" id="M3A9U5"/>
<dbReference type="eggNOG" id="COG1977">
    <property type="taxonomic scope" value="Bacteria"/>
</dbReference>
<dbReference type="Gene3D" id="3.10.20.30">
    <property type="match status" value="1"/>
</dbReference>
<comment type="caution">
    <text evidence="1">The sequence shown here is derived from an EMBL/GenBank/DDBJ whole genome shotgun (WGS) entry which is preliminary data.</text>
</comment>
<dbReference type="STRING" id="1244869.H261_14155"/>
<sequence>MKLMYFAWIRDCMGCDSEDIVLPEDVKNVGMLLDWLPTKGERFILASEYIDIVIVSVNLHYADRDYPVCDEDEVCLAPPIGGG</sequence>
<dbReference type="OrthoDB" id="9800712at2"/>
<proteinExistence type="predicted"/>
<name>M3A9U5_9PROT</name>
<keyword evidence="2" id="KW-1185">Reference proteome</keyword>
<gene>
    <name evidence="1" type="ORF">H261_14155</name>
</gene>
<dbReference type="Pfam" id="PF02597">
    <property type="entry name" value="ThiS"/>
    <property type="match status" value="1"/>
</dbReference>
<evidence type="ECO:0000313" key="1">
    <source>
        <dbReference type="EMBL" id="EME69279.1"/>
    </source>
</evidence>
<dbReference type="InterPro" id="IPR003749">
    <property type="entry name" value="ThiS/MoaD-like"/>
</dbReference>